<sequence>MKKGSFGKYLLSASLLSVGISSVATANEITLGVAELTTLSDAEILAQALIQDGITSIDSVTYTGALSASGLFTGGSAAIGIEKGAILTSGNVINVLGPNTSNSAGSSNGMPGSALLDTLIESSTPSEGEGEFPGSEFPEGEIPDFEIPEIDQPIDDFPTSGTLTHDASILTFDFTPQGDQLEFSYVFGSEEYPEFANSSFNDVFGFFVNDVNYALLPDGSPVAINNVNADRNSEFYIDNTNEQRDTELDGLTTVLSFVAPVNPGVSNTITLAIADTSDDIYDSAVFIQGDFSSSVSDGAAAGSTQLNPLMPDEINEETGGFSFTFEKSDEMVFIDPEVAIGYTYEMLSDNTFESILLPLIGDGEYILSIYDSVIGDFVGNFQLEDGVIYDFDTFTSEEVTLFQILGIETTAALDPTDTTAFITGLTFGGPSNIINMTQTPIVANVPTSDVPAPMTLALFGLGLALIVRRKVIA</sequence>
<dbReference type="AlphaFoldDB" id="A0AAW7XI24"/>
<organism evidence="3 4">
    <name type="scientific">Neptunomonas phycophila</name>
    <dbReference type="NCBI Taxonomy" id="1572645"/>
    <lineage>
        <taxon>Bacteria</taxon>
        <taxon>Pseudomonadati</taxon>
        <taxon>Pseudomonadota</taxon>
        <taxon>Gammaproteobacteria</taxon>
        <taxon>Oceanospirillales</taxon>
        <taxon>Oceanospirillaceae</taxon>
        <taxon>Neptunomonas</taxon>
    </lineage>
</organism>
<dbReference type="InterPro" id="IPR049804">
    <property type="entry name" value="Choice_anch_L"/>
</dbReference>
<proteinExistence type="predicted"/>
<dbReference type="EMBL" id="JAUOPG010000003">
    <property type="protein sequence ID" value="MDO6452929.1"/>
    <property type="molecule type" value="Genomic_DNA"/>
</dbReference>
<accession>A0AAW7XI24</accession>
<dbReference type="RefSeq" id="WP_303549041.1">
    <property type="nucleotide sequence ID" value="NZ_JAUOPG010000003.1"/>
</dbReference>
<evidence type="ECO:0000256" key="1">
    <source>
        <dbReference type="SAM" id="MobiDB-lite"/>
    </source>
</evidence>
<feature type="region of interest" description="Disordered" evidence="1">
    <location>
        <begin position="123"/>
        <end position="143"/>
    </location>
</feature>
<feature type="compositionally biased region" description="Low complexity" evidence="1">
    <location>
        <begin position="123"/>
        <end position="137"/>
    </location>
</feature>
<dbReference type="NCBIfam" id="NF038133">
    <property type="entry name" value="choice_anch_L"/>
    <property type="match status" value="2"/>
</dbReference>
<dbReference type="NCBIfam" id="TIGR02595">
    <property type="entry name" value="PEP_CTERM"/>
    <property type="match status" value="1"/>
</dbReference>
<evidence type="ECO:0000313" key="3">
    <source>
        <dbReference type="EMBL" id="MDO6452929.1"/>
    </source>
</evidence>
<dbReference type="Proteomes" id="UP001169862">
    <property type="component" value="Unassembled WGS sequence"/>
</dbReference>
<comment type="caution">
    <text evidence="3">The sequence shown here is derived from an EMBL/GenBank/DDBJ whole genome shotgun (WGS) entry which is preliminary data.</text>
</comment>
<dbReference type="InterPro" id="IPR013424">
    <property type="entry name" value="Ice-binding_C"/>
</dbReference>
<protein>
    <submittedName>
        <fullName evidence="3">Choice-of-anchor L domain-containing protein</fullName>
    </submittedName>
</protein>
<feature type="signal peptide" evidence="2">
    <location>
        <begin position="1"/>
        <end position="26"/>
    </location>
</feature>
<keyword evidence="2" id="KW-0732">Signal</keyword>
<gene>
    <name evidence="3" type="ORF">Q4490_05065</name>
</gene>
<evidence type="ECO:0000256" key="2">
    <source>
        <dbReference type="SAM" id="SignalP"/>
    </source>
</evidence>
<name>A0AAW7XI24_9GAMM</name>
<reference evidence="3" key="1">
    <citation type="submission" date="2023-07" db="EMBL/GenBank/DDBJ databases">
        <title>Genome content predicts the carbon catabolic preferences of heterotrophic bacteria.</title>
        <authorList>
            <person name="Gralka M."/>
        </authorList>
    </citation>
    <scope>NUCLEOTIDE SEQUENCE</scope>
    <source>
        <strain evidence="3">I2M16</strain>
    </source>
</reference>
<evidence type="ECO:0000313" key="4">
    <source>
        <dbReference type="Proteomes" id="UP001169862"/>
    </source>
</evidence>
<feature type="chain" id="PRO_5043555216" evidence="2">
    <location>
        <begin position="27"/>
        <end position="473"/>
    </location>
</feature>